<dbReference type="PROSITE" id="PS51186">
    <property type="entry name" value="GNAT"/>
    <property type="match status" value="1"/>
</dbReference>
<dbReference type="CDD" id="cd04301">
    <property type="entry name" value="NAT_SF"/>
    <property type="match status" value="1"/>
</dbReference>
<dbReference type="InterPro" id="IPR000182">
    <property type="entry name" value="GNAT_dom"/>
</dbReference>
<accession>A0A090IP05</accession>
<dbReference type="AlphaFoldDB" id="A0A090IP05"/>
<dbReference type="Gene3D" id="3.40.630.30">
    <property type="match status" value="1"/>
</dbReference>
<protein>
    <submittedName>
        <fullName evidence="2">Putative acetyltransferase</fullName>
    </submittedName>
</protein>
<dbReference type="OrthoDB" id="1858440at2"/>
<dbReference type="InterPro" id="IPR016181">
    <property type="entry name" value="Acyl_CoA_acyltransferase"/>
</dbReference>
<dbReference type="KEGG" id="awd:AWOD_I_0960"/>
<dbReference type="HOGENOM" id="CLU_122305_1_0_6"/>
<dbReference type="InterPro" id="IPR052829">
    <property type="entry name" value="N-acetyltransferase_domain"/>
</dbReference>
<dbReference type="Pfam" id="PF00583">
    <property type="entry name" value="Acetyltransf_1"/>
    <property type="match status" value="1"/>
</dbReference>
<dbReference type="PANTHER" id="PTHR43259">
    <property type="entry name" value="SPT10P"/>
    <property type="match status" value="1"/>
</dbReference>
<dbReference type="PANTHER" id="PTHR43259:SF1">
    <property type="entry name" value="N-ACETYLTRANSFERASE DOMAIN-CONTAINING PROTEIN"/>
    <property type="match status" value="1"/>
</dbReference>
<dbReference type="EMBL" id="LN554846">
    <property type="protein sequence ID" value="CED71053.1"/>
    <property type="molecule type" value="Genomic_DNA"/>
</dbReference>
<gene>
    <name evidence="2" type="ORF">AWOD_I_0960</name>
</gene>
<feature type="domain" description="N-acetyltransferase" evidence="1">
    <location>
        <begin position="2"/>
        <end position="158"/>
    </location>
</feature>
<proteinExistence type="predicted"/>
<dbReference type="SUPFAM" id="SSF55729">
    <property type="entry name" value="Acyl-CoA N-acyltransferases (Nat)"/>
    <property type="match status" value="1"/>
</dbReference>
<evidence type="ECO:0000259" key="1">
    <source>
        <dbReference type="PROSITE" id="PS51186"/>
    </source>
</evidence>
<dbReference type="PATRIC" id="fig|80852.17.peg.974"/>
<dbReference type="GO" id="GO:0016747">
    <property type="term" value="F:acyltransferase activity, transferring groups other than amino-acyl groups"/>
    <property type="evidence" value="ECO:0007669"/>
    <property type="project" value="InterPro"/>
</dbReference>
<dbReference type="STRING" id="80852.AWOD_I_0960"/>
<keyword evidence="3" id="KW-1185">Reference proteome</keyword>
<reference evidence="3" key="1">
    <citation type="submission" date="2014-09" db="EMBL/GenBank/DDBJ databases">
        <authorList>
            <person name="Hjerde E."/>
        </authorList>
    </citation>
    <scope>NUCLEOTIDE SEQUENCE [LARGE SCALE GENOMIC DNA]</scope>
    <source>
        <strain evidence="3">06/09/139</strain>
    </source>
</reference>
<evidence type="ECO:0000313" key="3">
    <source>
        <dbReference type="Proteomes" id="UP000032427"/>
    </source>
</evidence>
<sequence length="158" mass="18446">MIVLREMRQDEYPDYCQYFIDDYSQEIAENYGHSLELAIELAKKDLHRCFPDGLESSEHSLLCIDAEIDGKMKLVGYLWHSVKIEDKSTFIYDFYISNGYRGFGYGTQSISELENQLKSIGINQIKLRVAYHNERALKLYKDVGFEITGFNMSKKIDE</sequence>
<organism evidence="2 3">
    <name type="scientific">Aliivibrio wodanis</name>
    <dbReference type="NCBI Taxonomy" id="80852"/>
    <lineage>
        <taxon>Bacteria</taxon>
        <taxon>Pseudomonadati</taxon>
        <taxon>Pseudomonadota</taxon>
        <taxon>Gammaproteobacteria</taxon>
        <taxon>Vibrionales</taxon>
        <taxon>Vibrionaceae</taxon>
        <taxon>Aliivibrio</taxon>
    </lineage>
</organism>
<keyword evidence="2" id="KW-0808">Transferase</keyword>
<dbReference type="GeneID" id="28540528"/>
<evidence type="ECO:0000313" key="2">
    <source>
        <dbReference type="EMBL" id="CED71053.1"/>
    </source>
</evidence>
<name>A0A090IP05_9GAMM</name>
<dbReference type="Proteomes" id="UP000032427">
    <property type="component" value="Chromosome 1"/>
</dbReference>